<organism evidence="2 3">
    <name type="scientific">Solitalea canadensis (strain ATCC 29591 / DSM 3403 / JCM 21819 / LMG 8368 / NBRC 15130 / NCIMB 12057 / USAM 9D)</name>
    <name type="common">Flexibacter canadensis</name>
    <dbReference type="NCBI Taxonomy" id="929556"/>
    <lineage>
        <taxon>Bacteria</taxon>
        <taxon>Pseudomonadati</taxon>
        <taxon>Bacteroidota</taxon>
        <taxon>Sphingobacteriia</taxon>
        <taxon>Sphingobacteriales</taxon>
        <taxon>Sphingobacteriaceae</taxon>
        <taxon>Solitalea</taxon>
    </lineage>
</organism>
<dbReference type="HOGENOM" id="CLU_007383_6_5_10"/>
<dbReference type="KEGG" id="scn:Solca_3132"/>
<dbReference type="RefSeq" id="WP_014681371.1">
    <property type="nucleotide sequence ID" value="NC_017770.1"/>
</dbReference>
<evidence type="ECO:0000259" key="1">
    <source>
        <dbReference type="Pfam" id="PF13460"/>
    </source>
</evidence>
<dbReference type="Gene3D" id="3.40.50.720">
    <property type="entry name" value="NAD(P)-binding Rossmann-like Domain"/>
    <property type="match status" value="1"/>
</dbReference>
<protein>
    <submittedName>
        <fullName evidence="2">NAD dependent epimerase/dehydratase family protein</fullName>
    </submittedName>
</protein>
<accession>H8KNL2</accession>
<dbReference type="eggNOG" id="COG0702">
    <property type="taxonomic scope" value="Bacteria"/>
</dbReference>
<dbReference type="STRING" id="929556.Solca_3132"/>
<evidence type="ECO:0000313" key="3">
    <source>
        <dbReference type="Proteomes" id="UP000007590"/>
    </source>
</evidence>
<dbReference type="Pfam" id="PF13460">
    <property type="entry name" value="NAD_binding_10"/>
    <property type="match status" value="1"/>
</dbReference>
<gene>
    <name evidence="2" type="ordered locus">Solca_3132</name>
</gene>
<dbReference type="AlphaFoldDB" id="H8KNL2"/>
<name>H8KNL2_SOLCM</name>
<reference evidence="2" key="1">
    <citation type="submission" date="2012-02" db="EMBL/GenBank/DDBJ databases">
        <title>The complete genome of Solitalea canadensis DSM 3403.</title>
        <authorList>
            <consortium name="US DOE Joint Genome Institute (JGI-PGF)"/>
            <person name="Lucas S."/>
            <person name="Copeland A."/>
            <person name="Lapidus A."/>
            <person name="Glavina del Rio T."/>
            <person name="Dalin E."/>
            <person name="Tice H."/>
            <person name="Bruce D."/>
            <person name="Goodwin L."/>
            <person name="Pitluck S."/>
            <person name="Peters L."/>
            <person name="Ovchinnikova G."/>
            <person name="Lu M."/>
            <person name="Kyrpides N."/>
            <person name="Mavromatis K."/>
            <person name="Ivanova N."/>
            <person name="Brettin T."/>
            <person name="Detter J.C."/>
            <person name="Han C."/>
            <person name="Larimer F."/>
            <person name="Land M."/>
            <person name="Hauser L."/>
            <person name="Markowitz V."/>
            <person name="Cheng J.-F."/>
            <person name="Hugenholtz P."/>
            <person name="Woyke T."/>
            <person name="Wu D."/>
            <person name="Spring S."/>
            <person name="Schroeder M."/>
            <person name="Kopitz M."/>
            <person name="Brambilla E."/>
            <person name="Klenk H.-P."/>
            <person name="Eisen J.A."/>
        </authorList>
    </citation>
    <scope>NUCLEOTIDE SEQUENCE</scope>
    <source>
        <strain evidence="2">DSM 3403</strain>
    </source>
</reference>
<dbReference type="InterPro" id="IPR016040">
    <property type="entry name" value="NAD(P)-bd_dom"/>
</dbReference>
<dbReference type="Proteomes" id="UP000007590">
    <property type="component" value="Chromosome"/>
</dbReference>
<dbReference type="EMBL" id="CP003349">
    <property type="protein sequence ID" value="AFD08145.1"/>
    <property type="molecule type" value="Genomic_DNA"/>
</dbReference>
<evidence type="ECO:0000313" key="2">
    <source>
        <dbReference type="EMBL" id="AFD08145.1"/>
    </source>
</evidence>
<sequence>MKVLFSGVNGYIGTHLLPLLIEKGHEIFCFVRNKKRFHEKNKFSDQLHIIEGDLLKAGSLANLPTDIDAAYYLAHSTGAIHEDFHHMENLCAHNFISILKNTSCQQLIFLSSLVNSDTGPALNLENRLKSSSIPHTILRTGPIIGTESTSVEIIRTLAKKAPVIITPQWFNNNCQPIALQNVLQYLEGVLGNKKTFNQQFDIGGPDILSYKQILLTYLQLAKLHRPVICAPVSATQLSAYWLFGLTDISLSSAKKLISSMKNGLVCADNRIREIVKVPLLSYDEALKQAIN</sequence>
<dbReference type="InterPro" id="IPR036291">
    <property type="entry name" value="NAD(P)-bd_dom_sf"/>
</dbReference>
<proteinExistence type="predicted"/>
<dbReference type="SUPFAM" id="SSF51735">
    <property type="entry name" value="NAD(P)-binding Rossmann-fold domains"/>
    <property type="match status" value="1"/>
</dbReference>
<keyword evidence="3" id="KW-1185">Reference proteome</keyword>
<dbReference type="OrthoDB" id="9774199at2"/>
<feature type="domain" description="NAD(P)-binding" evidence="1">
    <location>
        <begin position="7"/>
        <end position="151"/>
    </location>
</feature>